<comment type="caution">
    <text evidence="6">Lacks conserved residue(s) required for the propagation of feature annotation.</text>
</comment>
<evidence type="ECO:0000256" key="1">
    <source>
        <dbReference type="ARBA" id="ARBA00007494"/>
    </source>
</evidence>
<proteinExistence type="inferred from homology"/>
<dbReference type="PROSITE" id="PS01153">
    <property type="entry name" value="NOL1_NOP2_SUN"/>
    <property type="match status" value="1"/>
</dbReference>
<feature type="compositionally biased region" description="Low complexity" evidence="7">
    <location>
        <begin position="488"/>
        <end position="517"/>
    </location>
</feature>
<organism evidence="9 10">
    <name type="scientific">Reyranella humidisoli</name>
    <dbReference type="NCBI Taxonomy" id="2849149"/>
    <lineage>
        <taxon>Bacteria</taxon>
        <taxon>Pseudomonadati</taxon>
        <taxon>Pseudomonadota</taxon>
        <taxon>Alphaproteobacteria</taxon>
        <taxon>Hyphomicrobiales</taxon>
        <taxon>Reyranellaceae</taxon>
        <taxon>Reyranella</taxon>
    </lineage>
</organism>
<dbReference type="InterPro" id="IPR049560">
    <property type="entry name" value="MeTrfase_RsmB-F_NOP2_cat"/>
</dbReference>
<evidence type="ECO:0000256" key="6">
    <source>
        <dbReference type="PROSITE-ProRule" id="PRU01023"/>
    </source>
</evidence>
<evidence type="ECO:0000256" key="3">
    <source>
        <dbReference type="ARBA" id="ARBA00022679"/>
    </source>
</evidence>
<reference evidence="9 10" key="1">
    <citation type="submission" date="2021-06" db="EMBL/GenBank/DDBJ databases">
        <authorList>
            <person name="Lee D.H."/>
        </authorList>
    </citation>
    <scope>NUCLEOTIDE SEQUENCE [LARGE SCALE GENOMIC DNA]</scope>
    <source>
        <strain evidence="9 10">MMS21-HV4-11</strain>
    </source>
</reference>
<dbReference type="InterPro" id="IPR054728">
    <property type="entry name" value="RsmB-like_ferredoxin"/>
</dbReference>
<keyword evidence="10" id="KW-1185">Reference proteome</keyword>
<feature type="binding site" evidence="6">
    <location>
        <position position="297"/>
    </location>
    <ligand>
        <name>S-adenosyl-L-methionine</name>
        <dbReference type="ChEBI" id="CHEBI:59789"/>
    </ligand>
</feature>
<sequence length="542" mass="58741">MTPGARVAATIELLDEIVSHTERPADLVANAYFRSRRYIGSGDRRSVSERVWSILRRYGQLAWWLERTRHPHRGTRAIVAADLMLVEGLDMAGMQSLFDGGSYRPMPLDEAEYRALRQMEGHSLPHPEQPDWVRLNVQEWVAPHFREAYGESWGREIAALDTPPPVDLRVNRLKADVGQAREMLAREGIDTEPMRYATDGLRLRRRLSVVKGQAFQNGLVEIQDEGSQLVAALVDAQPGMQIADYCAGAGGKTLAMAARMNNKGRVVAMDVYESRLDRSAQRLRRAGAHNVERRAIDADNRKWLKRQAGAFDRVLVDAPCTGTGTWRRNPDGRWTLRPEDLAELVPKQAAILDAAAKLVKPGGGLIYATCSVLPAENEKQIAAFLERNDAFEVVPVGSLWRDVLTSEPPPELESGPYLRLSPLKHGTDGFFAAALVRKAAAKPVQATGPAPEAGAEGATEEAAQNEASEATPDVAAEAVPDSVSEAVPTSDSEAAANAAPQAAPVSASETAPASASEDVQDSSPEAAPDAPEKPEGPREPSA</sequence>
<dbReference type="RefSeq" id="WP_216962830.1">
    <property type="nucleotide sequence ID" value="NZ_JAHOPB010000001.1"/>
</dbReference>
<feature type="binding site" evidence="6">
    <location>
        <position position="317"/>
    </location>
    <ligand>
        <name>S-adenosyl-L-methionine</name>
        <dbReference type="ChEBI" id="CHEBI:59789"/>
    </ligand>
</feature>
<evidence type="ECO:0000256" key="2">
    <source>
        <dbReference type="ARBA" id="ARBA00022603"/>
    </source>
</evidence>
<feature type="domain" description="SAM-dependent MTase RsmB/NOP-type" evidence="8">
    <location>
        <begin position="156"/>
        <end position="438"/>
    </location>
</feature>
<comment type="caution">
    <text evidence="9">The sequence shown here is derived from an EMBL/GenBank/DDBJ whole genome shotgun (WGS) entry which is preliminary data.</text>
</comment>
<comment type="similarity">
    <text evidence="1 6">Belongs to the class I-like SAM-binding methyltransferase superfamily. RsmB/NOP family.</text>
</comment>
<dbReference type="PROSITE" id="PS51686">
    <property type="entry name" value="SAM_MT_RSMB_NOP"/>
    <property type="match status" value="1"/>
</dbReference>
<dbReference type="InterPro" id="IPR023267">
    <property type="entry name" value="RCMT"/>
</dbReference>
<evidence type="ECO:0000259" key="8">
    <source>
        <dbReference type="PROSITE" id="PS51686"/>
    </source>
</evidence>
<gene>
    <name evidence="9" type="ORF">KQ910_17115</name>
</gene>
<keyword evidence="3 6" id="KW-0808">Transferase</keyword>
<dbReference type="Pfam" id="PF22458">
    <property type="entry name" value="RsmF-B_ferredox"/>
    <property type="match status" value="1"/>
</dbReference>
<dbReference type="CDD" id="cd02440">
    <property type="entry name" value="AdoMet_MTases"/>
    <property type="match status" value="1"/>
</dbReference>
<dbReference type="GO" id="GO:0032259">
    <property type="term" value="P:methylation"/>
    <property type="evidence" value="ECO:0007669"/>
    <property type="project" value="UniProtKB-KW"/>
</dbReference>
<feature type="binding site" evidence="6">
    <location>
        <position position="270"/>
    </location>
    <ligand>
        <name>S-adenosyl-L-methionine</name>
        <dbReference type="ChEBI" id="CHEBI:59789"/>
    </ligand>
</feature>
<protein>
    <submittedName>
        <fullName evidence="9">Methyltransferase domain-containing protein</fullName>
    </submittedName>
</protein>
<dbReference type="InterPro" id="IPR001678">
    <property type="entry name" value="MeTrfase_RsmB-F_NOP2_dom"/>
</dbReference>
<name>A0ABS6ILM1_9HYPH</name>
<feature type="active site" description="Nucleophile" evidence="6">
    <location>
        <position position="370"/>
    </location>
</feature>
<keyword evidence="4 6" id="KW-0949">S-adenosyl-L-methionine</keyword>
<feature type="region of interest" description="Disordered" evidence="7">
    <location>
        <begin position="445"/>
        <end position="542"/>
    </location>
</feature>
<evidence type="ECO:0000256" key="7">
    <source>
        <dbReference type="SAM" id="MobiDB-lite"/>
    </source>
</evidence>
<evidence type="ECO:0000313" key="10">
    <source>
        <dbReference type="Proteomes" id="UP000727907"/>
    </source>
</evidence>
<dbReference type="PANTHER" id="PTHR22807">
    <property type="entry name" value="NOP2 YEAST -RELATED NOL1/NOP2/FMU SUN DOMAIN-CONTAINING"/>
    <property type="match status" value="1"/>
</dbReference>
<evidence type="ECO:0000256" key="5">
    <source>
        <dbReference type="ARBA" id="ARBA00022884"/>
    </source>
</evidence>
<feature type="compositionally biased region" description="Basic and acidic residues" evidence="7">
    <location>
        <begin position="530"/>
        <end position="542"/>
    </location>
</feature>
<keyword evidence="2 6" id="KW-0489">Methyltransferase</keyword>
<dbReference type="Pfam" id="PF01189">
    <property type="entry name" value="Methyltr_RsmB-F"/>
    <property type="match status" value="1"/>
</dbReference>
<dbReference type="PANTHER" id="PTHR22807:SF53">
    <property type="entry name" value="RIBOSOMAL RNA SMALL SUBUNIT METHYLTRANSFERASE B-RELATED"/>
    <property type="match status" value="1"/>
</dbReference>
<evidence type="ECO:0000256" key="4">
    <source>
        <dbReference type="ARBA" id="ARBA00022691"/>
    </source>
</evidence>
<evidence type="ECO:0000313" key="9">
    <source>
        <dbReference type="EMBL" id="MBU8875498.1"/>
    </source>
</evidence>
<dbReference type="EMBL" id="JAHOPB010000001">
    <property type="protein sequence ID" value="MBU8875498.1"/>
    <property type="molecule type" value="Genomic_DNA"/>
</dbReference>
<dbReference type="InterPro" id="IPR018314">
    <property type="entry name" value="RsmB/NOL1/NOP2-like_CS"/>
</dbReference>
<accession>A0ABS6ILM1</accession>
<keyword evidence="5 6" id="KW-0694">RNA-binding</keyword>
<dbReference type="Proteomes" id="UP000727907">
    <property type="component" value="Unassembled WGS sequence"/>
</dbReference>
<dbReference type="GO" id="GO:0008168">
    <property type="term" value="F:methyltransferase activity"/>
    <property type="evidence" value="ECO:0007669"/>
    <property type="project" value="UniProtKB-KW"/>
</dbReference>
<feature type="compositionally biased region" description="Low complexity" evidence="7">
    <location>
        <begin position="446"/>
        <end position="462"/>
    </location>
</feature>